<evidence type="ECO:0000313" key="1">
    <source>
        <dbReference type="EMBL" id="SQF40546.1"/>
    </source>
</evidence>
<dbReference type="Pfam" id="PF16895">
    <property type="entry name" value="DUF5085"/>
    <property type="match status" value="1"/>
</dbReference>
<organism evidence="1 2">
    <name type="scientific">Streptococcus ferus</name>
    <dbReference type="NCBI Taxonomy" id="1345"/>
    <lineage>
        <taxon>Bacteria</taxon>
        <taxon>Bacillati</taxon>
        <taxon>Bacillota</taxon>
        <taxon>Bacilli</taxon>
        <taxon>Lactobacillales</taxon>
        <taxon>Streptococcaceae</taxon>
        <taxon>Streptococcus</taxon>
    </lineage>
</organism>
<dbReference type="OrthoDB" id="2620258at2"/>
<dbReference type="KEGG" id="sfer:NCTC12278_01117"/>
<dbReference type="InterPro" id="IPR031664">
    <property type="entry name" value="DUF5085"/>
</dbReference>
<evidence type="ECO:0008006" key="3">
    <source>
        <dbReference type="Google" id="ProtNLM"/>
    </source>
</evidence>
<keyword evidence="2" id="KW-1185">Reference proteome</keyword>
<dbReference type="Proteomes" id="UP000249495">
    <property type="component" value="Chromosome 1"/>
</dbReference>
<dbReference type="STRING" id="1123303.GCA_000372425_00641"/>
<protein>
    <recommendedName>
        <fullName evidence="3">DUF5085 family protein</fullName>
    </recommendedName>
</protein>
<sequence>MDYIVAQGVTNEDIFEARNIIRKRKYFHVSQMREELADFVMAVEKSGGHPAGPLVYSLNNVPQGGYMDIEFFLPLEEDDIEIEGMRFSSYFELTNVIMASVDHDYENLTKEAYARLLWTLEQNHQNQNTPFYHVLTTEGDGRVTVLLGHAY</sequence>
<evidence type="ECO:0000313" key="2">
    <source>
        <dbReference type="Proteomes" id="UP000249495"/>
    </source>
</evidence>
<gene>
    <name evidence="1" type="ORF">NCTC12278_01117</name>
</gene>
<name>A0A2X3W892_9STRE</name>
<dbReference type="RefSeq" id="WP_018029971.1">
    <property type="nucleotide sequence ID" value="NZ_LS483343.1"/>
</dbReference>
<dbReference type="AlphaFoldDB" id="A0A2X3W892"/>
<accession>A0A2X3W892</accession>
<proteinExistence type="predicted"/>
<dbReference type="EMBL" id="LS483343">
    <property type="protein sequence ID" value="SQF40546.1"/>
    <property type="molecule type" value="Genomic_DNA"/>
</dbReference>
<reference evidence="1 2" key="1">
    <citation type="submission" date="2018-06" db="EMBL/GenBank/DDBJ databases">
        <authorList>
            <consortium name="Pathogen Informatics"/>
            <person name="Doyle S."/>
        </authorList>
    </citation>
    <scope>NUCLEOTIDE SEQUENCE [LARGE SCALE GENOMIC DNA]</scope>
    <source>
        <strain evidence="1 2">NCTC12278</strain>
    </source>
</reference>